<dbReference type="InterPro" id="IPR000086">
    <property type="entry name" value="NUDIX_hydrolase_dom"/>
</dbReference>
<dbReference type="InterPro" id="IPR051325">
    <property type="entry name" value="Nudix_hydrolase_domain"/>
</dbReference>
<keyword evidence="1 2" id="KW-0378">Hydrolase</keyword>
<dbReference type="PANTHER" id="PTHR21340">
    <property type="entry name" value="DIADENOSINE 5,5-P1,P4-TETRAPHOSPHATE PYROPHOSPHOHYDROLASE MUTT"/>
    <property type="match status" value="1"/>
</dbReference>
<proteinExistence type="inferred from homology"/>
<dbReference type="AlphaFoldDB" id="A0A2U2PEY4"/>
<dbReference type="RefSeq" id="WP_109416933.1">
    <property type="nucleotide sequence ID" value="NZ_QEAS01000013.1"/>
</dbReference>
<dbReference type="CDD" id="cd03673">
    <property type="entry name" value="NUDIX_Ap6A_hydrolase"/>
    <property type="match status" value="1"/>
</dbReference>
<evidence type="ECO:0000256" key="2">
    <source>
        <dbReference type="RuleBase" id="RU003476"/>
    </source>
</evidence>
<dbReference type="SUPFAM" id="SSF55811">
    <property type="entry name" value="Nudix"/>
    <property type="match status" value="1"/>
</dbReference>
<evidence type="ECO:0000259" key="3">
    <source>
        <dbReference type="PROSITE" id="PS51462"/>
    </source>
</evidence>
<protein>
    <submittedName>
        <fullName evidence="4">NUDIX hydrolase</fullName>
    </submittedName>
</protein>
<dbReference type="PRINTS" id="PR00502">
    <property type="entry name" value="NUDIXFAMILY"/>
</dbReference>
<feature type="domain" description="Nudix hydrolase" evidence="3">
    <location>
        <begin position="68"/>
        <end position="196"/>
    </location>
</feature>
<dbReference type="InterPro" id="IPR020476">
    <property type="entry name" value="Nudix_hydrolase"/>
</dbReference>
<accession>A0A2U2PEY4</accession>
<dbReference type="InterPro" id="IPR020084">
    <property type="entry name" value="NUDIX_hydrolase_CS"/>
</dbReference>
<evidence type="ECO:0000256" key="1">
    <source>
        <dbReference type="ARBA" id="ARBA00022801"/>
    </source>
</evidence>
<dbReference type="PROSITE" id="PS51462">
    <property type="entry name" value="NUDIX"/>
    <property type="match status" value="1"/>
</dbReference>
<dbReference type="GO" id="GO:0004081">
    <property type="term" value="F:bis(5'-nucleosyl)-tetraphosphatase (asymmetrical) activity"/>
    <property type="evidence" value="ECO:0007669"/>
    <property type="project" value="TreeGrafter"/>
</dbReference>
<dbReference type="PROSITE" id="PS00893">
    <property type="entry name" value="NUDIX_BOX"/>
    <property type="match status" value="1"/>
</dbReference>
<name>A0A2U2PEY4_9SPHI</name>
<dbReference type="EMBL" id="QEAS01000013">
    <property type="protein sequence ID" value="PWG79689.1"/>
    <property type="molecule type" value="Genomic_DNA"/>
</dbReference>
<keyword evidence="5" id="KW-1185">Reference proteome</keyword>
<comment type="caution">
    <text evidence="4">The sequence shown here is derived from an EMBL/GenBank/DDBJ whole genome shotgun (WGS) entry which is preliminary data.</text>
</comment>
<comment type="similarity">
    <text evidence="2">Belongs to the Nudix hydrolase family.</text>
</comment>
<dbReference type="PANTHER" id="PTHR21340:SF0">
    <property type="entry name" value="BIS(5'-NUCLEOSYL)-TETRAPHOSPHATASE [ASYMMETRICAL]"/>
    <property type="match status" value="1"/>
</dbReference>
<dbReference type="OrthoDB" id="9816289at2"/>
<dbReference type="GO" id="GO:0006754">
    <property type="term" value="P:ATP biosynthetic process"/>
    <property type="evidence" value="ECO:0007669"/>
    <property type="project" value="TreeGrafter"/>
</dbReference>
<dbReference type="GO" id="GO:0006167">
    <property type="term" value="P:AMP biosynthetic process"/>
    <property type="evidence" value="ECO:0007669"/>
    <property type="project" value="TreeGrafter"/>
</dbReference>
<reference evidence="4 5" key="1">
    <citation type="submission" date="2018-04" db="EMBL/GenBank/DDBJ databases">
        <title>Pedobacter chongqingensis sp. nov., isolated from a rottenly hemp rope.</title>
        <authorList>
            <person name="Cai Y."/>
        </authorList>
    </citation>
    <scope>NUCLEOTIDE SEQUENCE [LARGE SCALE GENOMIC DNA]</scope>
    <source>
        <strain evidence="4 5">FJ4-8</strain>
    </source>
</reference>
<dbReference type="InterPro" id="IPR015797">
    <property type="entry name" value="NUDIX_hydrolase-like_dom_sf"/>
</dbReference>
<sequence length="198" mass="22844">MYRIYINDTVLIIADFVPGGIGPNQRIDVQSFDFKEFYKHVKKGEGSVYVLLTDEPRRMFKKIRKPFLTIKAAGGVVKNEANQYLFIFRKGKWDLPKGKLDDGESTKIAAEREVAEECGIKVLSVGGKLCKTWHVYEDRGQTVFKKTSWYKMKAKKQKLIPQLEEDITEARWIDAGDFSFVRQNTFPLIKDIISLLEV</sequence>
<evidence type="ECO:0000313" key="5">
    <source>
        <dbReference type="Proteomes" id="UP000245647"/>
    </source>
</evidence>
<gene>
    <name evidence="4" type="ORF">DDR33_16200</name>
</gene>
<dbReference type="Pfam" id="PF00293">
    <property type="entry name" value="NUDIX"/>
    <property type="match status" value="1"/>
</dbReference>
<dbReference type="Proteomes" id="UP000245647">
    <property type="component" value="Unassembled WGS sequence"/>
</dbReference>
<organism evidence="4 5">
    <name type="scientific">Pararcticibacter amylolyticus</name>
    <dbReference type="NCBI Taxonomy" id="2173175"/>
    <lineage>
        <taxon>Bacteria</taxon>
        <taxon>Pseudomonadati</taxon>
        <taxon>Bacteroidota</taxon>
        <taxon>Sphingobacteriia</taxon>
        <taxon>Sphingobacteriales</taxon>
        <taxon>Sphingobacteriaceae</taxon>
        <taxon>Pararcticibacter</taxon>
    </lineage>
</organism>
<dbReference type="Gene3D" id="3.90.79.10">
    <property type="entry name" value="Nucleoside Triphosphate Pyrophosphohydrolase"/>
    <property type="match status" value="1"/>
</dbReference>
<evidence type="ECO:0000313" key="4">
    <source>
        <dbReference type="EMBL" id="PWG79689.1"/>
    </source>
</evidence>